<keyword evidence="3" id="KW-1185">Reference proteome</keyword>
<sequence>MQSHATVAYILNRCPTKKLKKKNSDDVTNKPLMSYGIDKETDELKVEAVVDIPDTIEVEEGVASIGQIPHRTRVLPVRLQDYEVVGNNELTPDGDLVHFSVLAGQQFVDVNDYQRLVAENKDFKERISVLEDEMRMMKEARVNTPFEDEDVQDDRQIMNFINKDEVGISSKDVGHNTPFNNYANVAENKSKYKSNMATRMKKKLRKRGKTTRINL</sequence>
<reference evidence="2 3" key="1">
    <citation type="journal article" date="2022" name="Nat. Genet.">
        <title>Improved pea reference genome and pan-genome highlight genomic features and evolutionary characteristics.</title>
        <authorList>
            <person name="Yang T."/>
            <person name="Liu R."/>
            <person name="Luo Y."/>
            <person name="Hu S."/>
            <person name="Wang D."/>
            <person name="Wang C."/>
            <person name="Pandey M.K."/>
            <person name="Ge S."/>
            <person name="Xu Q."/>
            <person name="Li N."/>
            <person name="Li G."/>
            <person name="Huang Y."/>
            <person name="Saxena R.K."/>
            <person name="Ji Y."/>
            <person name="Li M."/>
            <person name="Yan X."/>
            <person name="He Y."/>
            <person name="Liu Y."/>
            <person name="Wang X."/>
            <person name="Xiang C."/>
            <person name="Varshney R.K."/>
            <person name="Ding H."/>
            <person name="Gao S."/>
            <person name="Zong X."/>
        </authorList>
    </citation>
    <scope>NUCLEOTIDE SEQUENCE [LARGE SCALE GENOMIC DNA]</scope>
    <source>
        <strain evidence="2 3">cv. Zhongwan 6</strain>
    </source>
</reference>
<accession>A0A9D5A479</accession>
<comment type="caution">
    <text evidence="2">The sequence shown here is derived from an EMBL/GenBank/DDBJ whole genome shotgun (WGS) entry which is preliminary data.</text>
</comment>
<dbReference type="Proteomes" id="UP001058974">
    <property type="component" value="Chromosome 6"/>
</dbReference>
<organism evidence="2 3">
    <name type="scientific">Pisum sativum</name>
    <name type="common">Garden pea</name>
    <name type="synonym">Lathyrus oleraceus</name>
    <dbReference type="NCBI Taxonomy" id="3888"/>
    <lineage>
        <taxon>Eukaryota</taxon>
        <taxon>Viridiplantae</taxon>
        <taxon>Streptophyta</taxon>
        <taxon>Embryophyta</taxon>
        <taxon>Tracheophyta</taxon>
        <taxon>Spermatophyta</taxon>
        <taxon>Magnoliopsida</taxon>
        <taxon>eudicotyledons</taxon>
        <taxon>Gunneridae</taxon>
        <taxon>Pentapetalae</taxon>
        <taxon>rosids</taxon>
        <taxon>fabids</taxon>
        <taxon>Fabales</taxon>
        <taxon>Fabaceae</taxon>
        <taxon>Papilionoideae</taxon>
        <taxon>50 kb inversion clade</taxon>
        <taxon>NPAAA clade</taxon>
        <taxon>Hologalegina</taxon>
        <taxon>IRL clade</taxon>
        <taxon>Fabeae</taxon>
        <taxon>Lathyrus</taxon>
    </lineage>
</organism>
<evidence type="ECO:0000313" key="3">
    <source>
        <dbReference type="Proteomes" id="UP001058974"/>
    </source>
</evidence>
<feature type="coiled-coil region" evidence="1">
    <location>
        <begin position="113"/>
        <end position="140"/>
    </location>
</feature>
<name>A0A9D5A479_PEA</name>
<gene>
    <name evidence="2" type="ORF">KIW84_061418</name>
</gene>
<evidence type="ECO:0000256" key="1">
    <source>
        <dbReference type="SAM" id="Coils"/>
    </source>
</evidence>
<proteinExistence type="predicted"/>
<dbReference type="EMBL" id="JAMSHJ010000006">
    <property type="protein sequence ID" value="KAI5394794.1"/>
    <property type="molecule type" value="Genomic_DNA"/>
</dbReference>
<protein>
    <submittedName>
        <fullName evidence="2">Uncharacterized protein</fullName>
    </submittedName>
</protein>
<keyword evidence="1" id="KW-0175">Coiled coil</keyword>
<evidence type="ECO:0000313" key="2">
    <source>
        <dbReference type="EMBL" id="KAI5394794.1"/>
    </source>
</evidence>
<dbReference type="Gramene" id="Psat06G0141800-T1">
    <property type="protein sequence ID" value="KAI5394794.1"/>
    <property type="gene ID" value="KIW84_061418"/>
</dbReference>
<dbReference type="AlphaFoldDB" id="A0A9D5A479"/>